<keyword evidence="2" id="KW-1185">Reference proteome</keyword>
<name>A0A264W2P7_9BACL</name>
<organism evidence="1 2">
    <name type="scientific">Tetzosporium hominis</name>
    <dbReference type="NCBI Taxonomy" id="2020506"/>
    <lineage>
        <taxon>Bacteria</taxon>
        <taxon>Bacillati</taxon>
        <taxon>Bacillota</taxon>
        <taxon>Bacilli</taxon>
        <taxon>Bacillales</taxon>
        <taxon>Caryophanaceae</taxon>
        <taxon>Tetzosporium</taxon>
    </lineage>
</organism>
<evidence type="ECO:0000313" key="2">
    <source>
        <dbReference type="Proteomes" id="UP000217065"/>
    </source>
</evidence>
<dbReference type="Proteomes" id="UP000217065">
    <property type="component" value="Unassembled WGS sequence"/>
</dbReference>
<dbReference type="AlphaFoldDB" id="A0A264W2P7"/>
<gene>
    <name evidence="1" type="ORF">CF394_08740</name>
</gene>
<dbReference type="EMBL" id="NOKQ01000217">
    <property type="protein sequence ID" value="OZS77831.1"/>
    <property type="molecule type" value="Genomic_DNA"/>
</dbReference>
<protein>
    <submittedName>
        <fullName evidence="1">Uncharacterized protein</fullName>
    </submittedName>
</protein>
<proteinExistence type="predicted"/>
<dbReference type="RefSeq" id="WP_094943031.1">
    <property type="nucleotide sequence ID" value="NZ_NOKQ01000217.1"/>
</dbReference>
<evidence type="ECO:0000313" key="1">
    <source>
        <dbReference type="EMBL" id="OZS77831.1"/>
    </source>
</evidence>
<sequence length="147" mass="16763">MKRYIALCMFMLSGIVVYFVMSSIPMSASFDDWQEELGDFSDYEIVHSASLSRRQQVKVLKLTEASGERWMILVGQNRLTHWKLIDSVDLGVYSIDSPGNQIEKPFLSAGYLASGELPPEDCTHIDIKEDSYSLWYRLHEPGNHLGN</sequence>
<accession>A0A264W2P7</accession>
<comment type="caution">
    <text evidence="1">The sequence shown here is derived from an EMBL/GenBank/DDBJ whole genome shotgun (WGS) entry which is preliminary data.</text>
</comment>
<dbReference type="OrthoDB" id="9826536at2"/>
<reference evidence="1 2" key="1">
    <citation type="submission" date="2017-07" db="EMBL/GenBank/DDBJ databases">
        <title>Tetzosporium hominis gen.nov. sp.nov.</title>
        <authorList>
            <person name="Tetz G."/>
            <person name="Tetz V."/>
        </authorList>
    </citation>
    <scope>NUCLEOTIDE SEQUENCE [LARGE SCALE GENOMIC DNA]</scope>
    <source>
        <strain evidence="1 2">VT-49</strain>
    </source>
</reference>